<evidence type="ECO:0000256" key="1">
    <source>
        <dbReference type="ARBA" id="ARBA00006432"/>
    </source>
</evidence>
<keyword evidence="2 6" id="KW-0436">Ligase</keyword>
<evidence type="ECO:0000259" key="4">
    <source>
        <dbReference type="Pfam" id="PF00501"/>
    </source>
</evidence>
<gene>
    <name evidence="6" type="ORF">CIHG_00414</name>
</gene>
<evidence type="ECO:0000256" key="3">
    <source>
        <dbReference type="SAM" id="MobiDB-lite"/>
    </source>
</evidence>
<name>A0A0J8U6K6_COCIT</name>
<dbReference type="InterPro" id="IPR025110">
    <property type="entry name" value="AMP-bd_C"/>
</dbReference>
<dbReference type="Gene3D" id="3.30.300.30">
    <property type="match status" value="1"/>
</dbReference>
<sequence>MGYEYAFRVGTIVANTEVKIIDPDTGAELGYNQPGEILARGPQVVMGYLNNPKATRETFDEDGWLHTGDVGKIDEEGFITITDRIKEMIKVKGIGVAPAELEDLLLGHPDVEDAAVLAVPDEYSGERPKAYVVLKPARKDDDLVATGRKLIKYVQEKKVRHKWLVEVEFTEEIPKSASGKILRRVLREQQKNGGKKGTVVRNDESAAKARL</sequence>
<feature type="compositionally biased region" description="Basic and acidic residues" evidence="3">
    <location>
        <begin position="201"/>
        <end position="211"/>
    </location>
</feature>
<dbReference type="InterPro" id="IPR045851">
    <property type="entry name" value="AMP-bd_C_sf"/>
</dbReference>
<evidence type="ECO:0000313" key="7">
    <source>
        <dbReference type="Proteomes" id="UP000054563"/>
    </source>
</evidence>
<dbReference type="eggNOG" id="KOG1176">
    <property type="taxonomic scope" value="Eukaryota"/>
</dbReference>
<proteinExistence type="inferred from homology"/>
<dbReference type="PANTHER" id="PTHR24096">
    <property type="entry name" value="LONG-CHAIN-FATTY-ACID--COA LIGASE"/>
    <property type="match status" value="1"/>
</dbReference>
<reference evidence="7" key="1">
    <citation type="journal article" date="2010" name="Genome Res.">
        <title>Population genomic sequencing of Coccidioides fungi reveals recent hybridization and transposon control.</title>
        <authorList>
            <person name="Neafsey D.E."/>
            <person name="Barker B.M."/>
            <person name="Sharpton T.J."/>
            <person name="Stajich J.E."/>
            <person name="Park D.J."/>
            <person name="Whiston E."/>
            <person name="Hung C.-Y."/>
            <person name="McMahan C."/>
            <person name="White J."/>
            <person name="Sykes S."/>
            <person name="Heiman D."/>
            <person name="Young S."/>
            <person name="Zeng Q."/>
            <person name="Abouelleil A."/>
            <person name="Aftuck L."/>
            <person name="Bessette D."/>
            <person name="Brown A."/>
            <person name="FitzGerald M."/>
            <person name="Lui A."/>
            <person name="Macdonald J.P."/>
            <person name="Priest M."/>
            <person name="Orbach M.J."/>
            <person name="Galgiani J.N."/>
            <person name="Kirkland T.N."/>
            <person name="Cole G.T."/>
            <person name="Birren B.W."/>
            <person name="Henn M.R."/>
            <person name="Taylor J.W."/>
            <person name="Rounsley S.D."/>
        </authorList>
    </citation>
    <scope>NUCLEOTIDE SEQUENCE [LARGE SCALE GENOMIC DNA]</scope>
    <source>
        <strain evidence="7">H538.4</strain>
    </source>
</reference>
<feature type="domain" description="AMP-binding enzyme C-terminal" evidence="5">
    <location>
        <begin position="100"/>
        <end position="180"/>
    </location>
</feature>
<evidence type="ECO:0000256" key="2">
    <source>
        <dbReference type="ARBA" id="ARBA00022598"/>
    </source>
</evidence>
<dbReference type="Pfam" id="PF00501">
    <property type="entry name" value="AMP-binding"/>
    <property type="match status" value="1"/>
</dbReference>
<dbReference type="Gene3D" id="3.40.50.12780">
    <property type="entry name" value="N-terminal domain of ligase-like"/>
    <property type="match status" value="1"/>
</dbReference>
<organism evidence="6 7">
    <name type="scientific">Coccidioides immitis H538.4</name>
    <dbReference type="NCBI Taxonomy" id="396776"/>
    <lineage>
        <taxon>Eukaryota</taxon>
        <taxon>Fungi</taxon>
        <taxon>Dikarya</taxon>
        <taxon>Ascomycota</taxon>
        <taxon>Pezizomycotina</taxon>
        <taxon>Eurotiomycetes</taxon>
        <taxon>Eurotiomycetidae</taxon>
        <taxon>Onygenales</taxon>
        <taxon>Onygenaceae</taxon>
        <taxon>Coccidioides</taxon>
    </lineage>
</organism>
<dbReference type="InterPro" id="IPR042099">
    <property type="entry name" value="ANL_N_sf"/>
</dbReference>
<dbReference type="GO" id="GO:0016405">
    <property type="term" value="F:CoA-ligase activity"/>
    <property type="evidence" value="ECO:0007669"/>
    <property type="project" value="TreeGrafter"/>
</dbReference>
<protein>
    <submittedName>
        <fullName evidence="6">4-coumarate-CoA ligase 1</fullName>
    </submittedName>
</protein>
<comment type="similarity">
    <text evidence="1">Belongs to the ATP-dependent AMP-binding enzyme family.</text>
</comment>
<feature type="domain" description="AMP-dependent synthetase/ligase" evidence="4">
    <location>
        <begin position="8"/>
        <end position="49"/>
    </location>
</feature>
<dbReference type="Pfam" id="PF13193">
    <property type="entry name" value="AMP-binding_C"/>
    <property type="match status" value="1"/>
</dbReference>
<dbReference type="STRING" id="396776.A0A0J8U6K6"/>
<dbReference type="VEuPathDB" id="FungiDB:CIHG_00414"/>
<evidence type="ECO:0000313" key="6">
    <source>
        <dbReference type="EMBL" id="KMU82633.1"/>
    </source>
</evidence>
<dbReference type="AlphaFoldDB" id="A0A0J8U6K6"/>
<accession>A0A0J8U6K6</accession>
<dbReference type="SUPFAM" id="SSF56801">
    <property type="entry name" value="Acetyl-CoA synthetase-like"/>
    <property type="match status" value="1"/>
</dbReference>
<feature type="region of interest" description="Disordered" evidence="3">
    <location>
        <begin position="191"/>
        <end position="211"/>
    </location>
</feature>
<dbReference type="EMBL" id="DS016981">
    <property type="protein sequence ID" value="KMU82633.1"/>
    <property type="molecule type" value="Genomic_DNA"/>
</dbReference>
<dbReference type="PANTHER" id="PTHR24096:SF149">
    <property type="entry name" value="AMP-BINDING DOMAIN-CONTAINING PROTEIN-RELATED"/>
    <property type="match status" value="1"/>
</dbReference>
<dbReference type="Proteomes" id="UP000054563">
    <property type="component" value="Unassembled WGS sequence"/>
</dbReference>
<dbReference type="InterPro" id="IPR000873">
    <property type="entry name" value="AMP-dep_synth/lig_dom"/>
</dbReference>
<evidence type="ECO:0000259" key="5">
    <source>
        <dbReference type="Pfam" id="PF13193"/>
    </source>
</evidence>